<protein>
    <submittedName>
        <fullName evidence="1">Uncharacterized protein</fullName>
    </submittedName>
</protein>
<gene>
    <name evidence="1" type="ORF">GA0070624_1368</name>
</gene>
<evidence type="ECO:0000313" key="2">
    <source>
        <dbReference type="Proteomes" id="UP000199413"/>
    </source>
</evidence>
<name>A0A1C6RL35_9ACTN</name>
<evidence type="ECO:0000313" key="1">
    <source>
        <dbReference type="EMBL" id="SCL17744.1"/>
    </source>
</evidence>
<keyword evidence="2" id="KW-1185">Reference proteome</keyword>
<dbReference type="EMBL" id="FMHV01000002">
    <property type="protein sequence ID" value="SCL17744.1"/>
    <property type="molecule type" value="Genomic_DNA"/>
</dbReference>
<accession>A0A1C6RL35</accession>
<dbReference type="Proteomes" id="UP000199413">
    <property type="component" value="Unassembled WGS sequence"/>
</dbReference>
<proteinExistence type="predicted"/>
<sequence>MSVELASSWCATDLGVYRPCRYTYERYPLNSVPPVFDALGGFRWLGDRGQHNADNVSVLTRLNTSLNAVGVALPEDFVQFYSSDGWAGELDAVSVTGCWTRLAVRCPRSVPSSARWTPLP</sequence>
<organism evidence="1 2">
    <name type="scientific">Micromonospora rhizosphaerae</name>
    <dbReference type="NCBI Taxonomy" id="568872"/>
    <lineage>
        <taxon>Bacteria</taxon>
        <taxon>Bacillati</taxon>
        <taxon>Actinomycetota</taxon>
        <taxon>Actinomycetes</taxon>
        <taxon>Micromonosporales</taxon>
        <taxon>Micromonosporaceae</taxon>
        <taxon>Micromonospora</taxon>
    </lineage>
</organism>
<dbReference type="AlphaFoldDB" id="A0A1C6RL35"/>
<reference evidence="2" key="1">
    <citation type="submission" date="2016-06" db="EMBL/GenBank/DDBJ databases">
        <authorList>
            <person name="Varghese N."/>
            <person name="Submissions Spin"/>
        </authorList>
    </citation>
    <scope>NUCLEOTIDE SEQUENCE [LARGE SCALE GENOMIC DNA]</scope>
    <source>
        <strain evidence="2">DSM 45431</strain>
    </source>
</reference>